<feature type="compositionally biased region" description="Basic residues" evidence="1">
    <location>
        <begin position="390"/>
        <end position="403"/>
    </location>
</feature>
<evidence type="ECO:0000313" key="4">
    <source>
        <dbReference type="Proteomes" id="UP000434957"/>
    </source>
</evidence>
<evidence type="ECO:0000256" key="1">
    <source>
        <dbReference type="SAM" id="MobiDB-lite"/>
    </source>
</evidence>
<feature type="domain" description="Integrase catalytic" evidence="2">
    <location>
        <begin position="1"/>
        <end position="147"/>
    </location>
</feature>
<dbReference type="Pfam" id="PF00665">
    <property type="entry name" value="rve"/>
    <property type="match status" value="1"/>
</dbReference>
<feature type="compositionally biased region" description="Basic residues" evidence="1">
    <location>
        <begin position="476"/>
        <end position="492"/>
    </location>
</feature>
<feature type="compositionally biased region" description="Polar residues" evidence="1">
    <location>
        <begin position="438"/>
        <end position="451"/>
    </location>
</feature>
<organism evidence="3 4">
    <name type="scientific">Phytophthora rubi</name>
    <dbReference type="NCBI Taxonomy" id="129364"/>
    <lineage>
        <taxon>Eukaryota</taxon>
        <taxon>Sar</taxon>
        <taxon>Stramenopiles</taxon>
        <taxon>Oomycota</taxon>
        <taxon>Peronosporomycetes</taxon>
        <taxon>Peronosporales</taxon>
        <taxon>Peronosporaceae</taxon>
        <taxon>Phytophthora</taxon>
    </lineage>
</organism>
<dbReference type="EMBL" id="QXFT01003018">
    <property type="protein sequence ID" value="KAE9290289.1"/>
    <property type="molecule type" value="Genomic_DNA"/>
</dbReference>
<dbReference type="InterPro" id="IPR016197">
    <property type="entry name" value="Chromo-like_dom_sf"/>
</dbReference>
<sequence>MGSSYGSSKYILVLKDHATHYCELVVADTPDSRVAVEALLDWHSRFGLPPEWVSDCGTHFKNEVVAELARHLRTQQKFTPAYSPWINGSVERVNRDVLQVVRAMILEYKISYKDWVYLVPMIQANLNHTAVPSLGNRAPVELFTGLECPTPLREFYLPDSGELQTVPDSAQIDEYLAELRSSLQVMHNAVEDQKLKQRLLNKKRERGDNLVNFAEGDFVLRSRVDEKHKNKLQVTWIGPYRVVRAEAHSFRVQHLITGEEHDVHASRLKFYADSSLNVTEELLEHVAAQGILLAVDKLKAHRWNAEINDFEVLVSWKGLETIEDSYEPMEGLATDIRVLLGNYVAQAGDPQLTKCWQELGGNRDRRAKSVTSEQPTASEPRVSTDSVGKAQRRLSGKKRRRQAARGAVSSAPQQGGDTENETGVPPPDARRRVRLTQDENNWPQGYRTRSVTAAADASSVQGAMPAQGQRSTQTHQSRRPRRQRKTRSTAAE</sequence>
<dbReference type="GO" id="GO:0015074">
    <property type="term" value="P:DNA integration"/>
    <property type="evidence" value="ECO:0007669"/>
    <property type="project" value="InterPro"/>
</dbReference>
<feature type="compositionally biased region" description="Polar residues" evidence="1">
    <location>
        <begin position="369"/>
        <end position="386"/>
    </location>
</feature>
<name>A0A6A4CJJ2_9STRA</name>
<dbReference type="InterPro" id="IPR001584">
    <property type="entry name" value="Integrase_cat-core"/>
</dbReference>
<dbReference type="InterPro" id="IPR036397">
    <property type="entry name" value="RNaseH_sf"/>
</dbReference>
<dbReference type="AlphaFoldDB" id="A0A6A4CJJ2"/>
<dbReference type="Gene3D" id="3.30.420.10">
    <property type="entry name" value="Ribonuclease H-like superfamily/Ribonuclease H"/>
    <property type="match status" value="1"/>
</dbReference>
<protein>
    <recommendedName>
        <fullName evidence="2">Integrase catalytic domain-containing protein</fullName>
    </recommendedName>
</protein>
<dbReference type="InterPro" id="IPR012337">
    <property type="entry name" value="RNaseH-like_sf"/>
</dbReference>
<reference evidence="3 4" key="1">
    <citation type="submission" date="2018-08" db="EMBL/GenBank/DDBJ databases">
        <title>Genomic investigation of the strawberry pathogen Phytophthora fragariae indicates pathogenicity is determined by transcriptional variation in three key races.</title>
        <authorList>
            <person name="Adams T.M."/>
            <person name="Armitage A.D."/>
            <person name="Sobczyk M.K."/>
            <person name="Bates H.J."/>
            <person name="Dunwell J.M."/>
            <person name="Nellist C.F."/>
            <person name="Harrison R.J."/>
        </authorList>
    </citation>
    <scope>NUCLEOTIDE SEQUENCE [LARGE SCALE GENOMIC DNA]</scope>
    <source>
        <strain evidence="3 4">SCRP333</strain>
    </source>
</reference>
<accession>A0A6A4CJJ2</accession>
<feature type="region of interest" description="Disordered" evidence="1">
    <location>
        <begin position="363"/>
        <end position="492"/>
    </location>
</feature>
<keyword evidence="4" id="KW-1185">Reference proteome</keyword>
<proteinExistence type="predicted"/>
<dbReference type="PANTHER" id="PTHR37984:SF5">
    <property type="entry name" value="PROTEIN NYNRIN-LIKE"/>
    <property type="match status" value="1"/>
</dbReference>
<dbReference type="SUPFAM" id="SSF53098">
    <property type="entry name" value="Ribonuclease H-like"/>
    <property type="match status" value="1"/>
</dbReference>
<dbReference type="SUPFAM" id="SSF54160">
    <property type="entry name" value="Chromo domain-like"/>
    <property type="match status" value="1"/>
</dbReference>
<comment type="caution">
    <text evidence="3">The sequence shown here is derived from an EMBL/GenBank/DDBJ whole genome shotgun (WGS) entry which is preliminary data.</text>
</comment>
<dbReference type="PROSITE" id="PS50994">
    <property type="entry name" value="INTEGRASE"/>
    <property type="match status" value="1"/>
</dbReference>
<dbReference type="InterPro" id="IPR050951">
    <property type="entry name" value="Retrovirus_Pol_polyprotein"/>
</dbReference>
<evidence type="ECO:0000313" key="3">
    <source>
        <dbReference type="EMBL" id="KAE9290289.1"/>
    </source>
</evidence>
<gene>
    <name evidence="3" type="ORF">PR003_g25332</name>
</gene>
<dbReference type="PANTHER" id="PTHR37984">
    <property type="entry name" value="PROTEIN CBG26694"/>
    <property type="match status" value="1"/>
</dbReference>
<dbReference type="GO" id="GO:0003676">
    <property type="term" value="F:nucleic acid binding"/>
    <property type="evidence" value="ECO:0007669"/>
    <property type="project" value="InterPro"/>
</dbReference>
<evidence type="ECO:0000259" key="2">
    <source>
        <dbReference type="PROSITE" id="PS50994"/>
    </source>
</evidence>
<dbReference type="Proteomes" id="UP000434957">
    <property type="component" value="Unassembled WGS sequence"/>
</dbReference>